<dbReference type="RefSeq" id="WP_197543196.1">
    <property type="nucleotide sequence ID" value="NZ_CP063120.1"/>
</dbReference>
<dbReference type="InterPro" id="IPR036388">
    <property type="entry name" value="WH-like_DNA-bd_sf"/>
</dbReference>
<dbReference type="Pfam" id="PF12802">
    <property type="entry name" value="MarR_2"/>
    <property type="match status" value="1"/>
</dbReference>
<dbReference type="SMART" id="SM00347">
    <property type="entry name" value="HTH_MARR"/>
    <property type="match status" value="1"/>
</dbReference>
<dbReference type="SUPFAM" id="SSF46785">
    <property type="entry name" value="Winged helix' DNA-binding domain"/>
    <property type="match status" value="1"/>
</dbReference>
<name>A0A7M1NVL3_HAEPA</name>
<evidence type="ECO:0000313" key="2">
    <source>
        <dbReference type="EMBL" id="QOR16741.1"/>
    </source>
</evidence>
<feature type="domain" description="HTH marR-type" evidence="1">
    <location>
        <begin position="1"/>
        <end position="135"/>
    </location>
</feature>
<dbReference type="GO" id="GO:0003700">
    <property type="term" value="F:DNA-binding transcription factor activity"/>
    <property type="evidence" value="ECO:0007669"/>
    <property type="project" value="InterPro"/>
</dbReference>
<dbReference type="EMBL" id="CP063120">
    <property type="protein sequence ID" value="QOR16741.1"/>
    <property type="molecule type" value="Genomic_DNA"/>
</dbReference>
<dbReference type="InterPro" id="IPR000835">
    <property type="entry name" value="HTH_MarR-typ"/>
</dbReference>
<dbReference type="PROSITE" id="PS50995">
    <property type="entry name" value="HTH_MARR_2"/>
    <property type="match status" value="1"/>
</dbReference>
<evidence type="ECO:0000259" key="1">
    <source>
        <dbReference type="PROSITE" id="PS50995"/>
    </source>
</evidence>
<dbReference type="InterPro" id="IPR036390">
    <property type="entry name" value="WH_DNA-bd_sf"/>
</dbReference>
<dbReference type="Proteomes" id="UP000595009">
    <property type="component" value="Chromosome"/>
</dbReference>
<protein>
    <submittedName>
        <fullName evidence="2">Winged helix-turn-helix transcriptional regulator</fullName>
    </submittedName>
</protein>
<proteinExistence type="predicted"/>
<dbReference type="Gene3D" id="6.10.250.820">
    <property type="match status" value="1"/>
</dbReference>
<organism evidence="2 3">
    <name type="scientific">Haemophilus parainfluenzae</name>
    <dbReference type="NCBI Taxonomy" id="729"/>
    <lineage>
        <taxon>Bacteria</taxon>
        <taxon>Pseudomonadati</taxon>
        <taxon>Pseudomonadota</taxon>
        <taxon>Gammaproteobacteria</taxon>
        <taxon>Pasteurellales</taxon>
        <taxon>Pasteurellaceae</taxon>
        <taxon>Haemophilus</taxon>
    </lineage>
</organism>
<dbReference type="Gene3D" id="1.10.10.10">
    <property type="entry name" value="Winged helix-like DNA-binding domain superfamily/Winged helix DNA-binding domain"/>
    <property type="match status" value="1"/>
</dbReference>
<evidence type="ECO:0000313" key="3">
    <source>
        <dbReference type="Proteomes" id="UP000595009"/>
    </source>
</evidence>
<reference evidence="2 3" key="1">
    <citation type="submission" date="2020-10" db="EMBL/GenBank/DDBJ databases">
        <title>Genomic diversity and antimicrobial resistance of Haemophilus colonising the airways of young children with cystic fibrosis.</title>
        <authorList>
            <person name="Watts S.C."/>
            <person name="Judd L.M."/>
            <person name="Carzino R."/>
            <person name="Ranganathan S."/>
            <person name="Holt K.E."/>
        </authorList>
    </citation>
    <scope>NUCLEOTIDE SEQUENCE [LARGE SCALE GENOMIC DNA]</scope>
    <source>
        <strain evidence="2 3">M1C137_2</strain>
    </source>
</reference>
<gene>
    <name evidence="2" type="ORF">INP94_07580</name>
</gene>
<sequence>MNNFELLGKHISEIDEVLDTWIDLKFALNYNHFAVLYCLAGAENGQCTQKKICDEWYIPKQTVFNICKEFREKDWIEFYPSSMDKRERIMQLTNAGKLQAEPIYKATTEMFENAFNVFGKEKSTQFFALMSEFSQICRNVMNK</sequence>
<dbReference type="AlphaFoldDB" id="A0A7M1NVL3"/>
<accession>A0A7M1NVL3</accession>